<dbReference type="OrthoDB" id="275178at2"/>
<accession>A0A517MWK6</accession>
<proteinExistence type="predicted"/>
<evidence type="ECO:0000313" key="3">
    <source>
        <dbReference type="Proteomes" id="UP000319852"/>
    </source>
</evidence>
<dbReference type="AlphaFoldDB" id="A0A517MWK6"/>
<dbReference type="Gene3D" id="3.30.700.10">
    <property type="entry name" value="Glycoprotein, Type 4 Pilin"/>
    <property type="match status" value="1"/>
</dbReference>
<dbReference type="PANTHER" id="PTHR30093">
    <property type="entry name" value="GENERAL SECRETION PATHWAY PROTEIN G"/>
    <property type="match status" value="1"/>
</dbReference>
<dbReference type="Pfam" id="PF07596">
    <property type="entry name" value="SBP_bac_10"/>
    <property type="match status" value="1"/>
</dbReference>
<evidence type="ECO:0000259" key="1">
    <source>
        <dbReference type="Pfam" id="PF07596"/>
    </source>
</evidence>
<dbReference type="RefSeq" id="WP_145060448.1">
    <property type="nucleotide sequence ID" value="NZ_CP036263.1"/>
</dbReference>
<dbReference type="EMBL" id="CP036263">
    <property type="protein sequence ID" value="QDS99187.1"/>
    <property type="molecule type" value="Genomic_DNA"/>
</dbReference>
<dbReference type="Proteomes" id="UP000319852">
    <property type="component" value="Chromosome"/>
</dbReference>
<organism evidence="2 3">
    <name type="scientific">Adhaeretor mobilis</name>
    <dbReference type="NCBI Taxonomy" id="1930276"/>
    <lineage>
        <taxon>Bacteria</taxon>
        <taxon>Pseudomonadati</taxon>
        <taxon>Planctomycetota</taxon>
        <taxon>Planctomycetia</taxon>
        <taxon>Pirellulales</taxon>
        <taxon>Lacipirellulaceae</taxon>
        <taxon>Adhaeretor</taxon>
    </lineage>
</organism>
<dbReference type="InterPro" id="IPR011453">
    <property type="entry name" value="DUF1559"/>
</dbReference>
<dbReference type="PANTHER" id="PTHR30093:SF2">
    <property type="entry name" value="TYPE II SECRETION SYSTEM PROTEIN H"/>
    <property type="match status" value="1"/>
</dbReference>
<dbReference type="NCBIfam" id="TIGR04294">
    <property type="entry name" value="pre_pil_HX9DG"/>
    <property type="match status" value="1"/>
</dbReference>
<reference evidence="2 3" key="1">
    <citation type="submission" date="2019-02" db="EMBL/GenBank/DDBJ databases">
        <title>Deep-cultivation of Planctomycetes and their phenomic and genomic characterization uncovers novel biology.</title>
        <authorList>
            <person name="Wiegand S."/>
            <person name="Jogler M."/>
            <person name="Boedeker C."/>
            <person name="Pinto D."/>
            <person name="Vollmers J."/>
            <person name="Rivas-Marin E."/>
            <person name="Kohn T."/>
            <person name="Peeters S.H."/>
            <person name="Heuer A."/>
            <person name="Rast P."/>
            <person name="Oberbeckmann S."/>
            <person name="Bunk B."/>
            <person name="Jeske O."/>
            <person name="Meyerdierks A."/>
            <person name="Storesund J.E."/>
            <person name="Kallscheuer N."/>
            <person name="Luecker S."/>
            <person name="Lage O.M."/>
            <person name="Pohl T."/>
            <person name="Merkel B.J."/>
            <person name="Hornburger P."/>
            <person name="Mueller R.-W."/>
            <person name="Bruemmer F."/>
            <person name="Labrenz M."/>
            <person name="Spormann A.M."/>
            <person name="Op den Camp H."/>
            <person name="Overmann J."/>
            <person name="Amann R."/>
            <person name="Jetten M.S.M."/>
            <person name="Mascher T."/>
            <person name="Medema M.H."/>
            <person name="Devos D.P."/>
            <person name="Kaster A.-K."/>
            <person name="Ovreas L."/>
            <person name="Rohde M."/>
            <person name="Galperin M.Y."/>
            <person name="Jogler C."/>
        </authorList>
    </citation>
    <scope>NUCLEOTIDE SEQUENCE [LARGE SCALE GENOMIC DNA]</scope>
    <source>
        <strain evidence="2 3">HG15A2</strain>
    </source>
</reference>
<protein>
    <recommendedName>
        <fullName evidence="1">DUF1559 domain-containing protein</fullName>
    </recommendedName>
</protein>
<name>A0A517MWK6_9BACT</name>
<keyword evidence="3" id="KW-1185">Reference proteome</keyword>
<dbReference type="InterPro" id="IPR045584">
    <property type="entry name" value="Pilin-like"/>
</dbReference>
<evidence type="ECO:0000313" key="2">
    <source>
        <dbReference type="EMBL" id="QDS99187.1"/>
    </source>
</evidence>
<sequence>MRIIPLLKSPRPSNKRHWQPSGKSRAFTLVELLVVIAIIGVLVGLLLPAVQAAREAARRISCTNNLRNVALGVLNYHDSFERFPVPASVRPNSNDSVLTDKRLFKNWAIEILPYLEQQSLFDRFQIDDTTRVSDAINEEARGTELSLMLCPSDQGQGNLFQGTSGNWARGNYAMNAYQFWGNSFISKAARGEQDHPVTEFLDQNLGMGGVGGPDMSIAKIQDGTTNTIMLSELRVGLGQSDRRGVWAMGMCGSNYHCRHASLPINSCGGFDDDVYEFSEVIAEVGAETLAAQCMSADPGVNASGQSVVRSQHPGGAHAALVDGSVRFLSDFIETGELSIAGFIGEGANDLDPEVFGVWPRLNVSSDGFLIDSGAL</sequence>
<gene>
    <name evidence="2" type="ORF">HG15A2_24790</name>
</gene>
<feature type="domain" description="DUF1559" evidence="1">
    <location>
        <begin position="51"/>
        <end position="333"/>
    </location>
</feature>
<dbReference type="SUPFAM" id="SSF54523">
    <property type="entry name" value="Pili subunits"/>
    <property type="match status" value="1"/>
</dbReference>
<dbReference type="InterPro" id="IPR027558">
    <property type="entry name" value="Pre_pil_HX9DG_C"/>
</dbReference>
<dbReference type="NCBIfam" id="TIGR02532">
    <property type="entry name" value="IV_pilin_GFxxxE"/>
    <property type="match status" value="1"/>
</dbReference>
<dbReference type="InterPro" id="IPR012902">
    <property type="entry name" value="N_methyl_site"/>
</dbReference>
<dbReference type="KEGG" id="amob:HG15A2_24790"/>
<dbReference type="Pfam" id="PF07963">
    <property type="entry name" value="N_methyl"/>
    <property type="match status" value="1"/>
</dbReference>